<feature type="compositionally biased region" description="Low complexity" evidence="1">
    <location>
        <begin position="164"/>
        <end position="184"/>
    </location>
</feature>
<evidence type="ECO:0000256" key="1">
    <source>
        <dbReference type="SAM" id="MobiDB-lite"/>
    </source>
</evidence>
<organism evidence="2 3">
    <name type="scientific">Melipona quadrifasciata</name>
    <dbReference type="NCBI Taxonomy" id="166423"/>
    <lineage>
        <taxon>Eukaryota</taxon>
        <taxon>Metazoa</taxon>
        <taxon>Ecdysozoa</taxon>
        <taxon>Arthropoda</taxon>
        <taxon>Hexapoda</taxon>
        <taxon>Insecta</taxon>
        <taxon>Pterygota</taxon>
        <taxon>Neoptera</taxon>
        <taxon>Endopterygota</taxon>
        <taxon>Hymenoptera</taxon>
        <taxon>Apocrita</taxon>
        <taxon>Aculeata</taxon>
        <taxon>Apoidea</taxon>
        <taxon>Anthophila</taxon>
        <taxon>Apidae</taxon>
        <taxon>Melipona</taxon>
    </lineage>
</organism>
<protein>
    <submittedName>
        <fullName evidence="2">Uncharacterized protein</fullName>
    </submittedName>
</protein>
<name>A0A0M9ACW1_9HYME</name>
<feature type="region of interest" description="Disordered" evidence="1">
    <location>
        <begin position="161"/>
        <end position="184"/>
    </location>
</feature>
<evidence type="ECO:0000313" key="3">
    <source>
        <dbReference type="Proteomes" id="UP000053105"/>
    </source>
</evidence>
<keyword evidence="3" id="KW-1185">Reference proteome</keyword>
<reference evidence="2 3" key="1">
    <citation type="submission" date="2015-07" db="EMBL/GenBank/DDBJ databases">
        <title>The genome of Melipona quadrifasciata.</title>
        <authorList>
            <person name="Pan H."/>
            <person name="Kapheim K."/>
        </authorList>
    </citation>
    <scope>NUCLEOTIDE SEQUENCE [LARGE SCALE GENOMIC DNA]</scope>
    <source>
        <strain evidence="2">0111107301</strain>
        <tissue evidence="2">Whole body</tissue>
    </source>
</reference>
<dbReference type="EMBL" id="KQ435700">
    <property type="protein sequence ID" value="KOX80559.1"/>
    <property type="molecule type" value="Genomic_DNA"/>
</dbReference>
<sequence length="295" mass="34170">MFLLNERKITGRGKSSYIQSSAEHLLLEGIFEQYDPFVDADMILISSNGELREREQKYICSLVTLVKVTPAHKTASGAMHRVIDRGRICTLVFLDAGLTESRCKIQVEFDNTNSSKRIANEMQIKVYSKYSPINHSFPSRLELRSGKEGKMFVAMVLHKHNKHNNGNNSNHHSSNNNSTRTTNNINNNHINNNVTNLNQTFNSRANGAKYNKQHRREFEFLFCRVKMFHPTDNYRRIAEYLEYLGGSTYTKFYNLPFVLPIQIFYFSPIQKEKKLKGKNKKDALRLEISDGNFIF</sequence>
<evidence type="ECO:0000313" key="2">
    <source>
        <dbReference type="EMBL" id="KOX80559.1"/>
    </source>
</evidence>
<accession>A0A0M9ACW1</accession>
<proteinExistence type="predicted"/>
<dbReference type="Proteomes" id="UP000053105">
    <property type="component" value="Unassembled WGS sequence"/>
</dbReference>
<gene>
    <name evidence="2" type="ORF">WN51_13043</name>
</gene>
<dbReference type="AlphaFoldDB" id="A0A0M9ACW1"/>